<organism evidence="2 3">
    <name type="scientific">Altererythrobacter litoralis</name>
    <dbReference type="NCBI Taxonomy" id="3113904"/>
    <lineage>
        <taxon>Bacteria</taxon>
        <taxon>Pseudomonadati</taxon>
        <taxon>Pseudomonadota</taxon>
        <taxon>Alphaproteobacteria</taxon>
        <taxon>Sphingomonadales</taxon>
        <taxon>Erythrobacteraceae</taxon>
        <taxon>Altererythrobacter</taxon>
    </lineage>
</organism>
<sequence>MRKIILVAAFAAVAACSQPEAPAEEATTEEAAAPTFDAAADGGVPYGNFKVTLADGTVQTEEVREDGTFTSTSASGDVETGTWVQKGNQYCTTLDAEGAVERCHTESIDENGVWVSVDPEGQTVTVERVEG</sequence>
<protein>
    <recommendedName>
        <fullName evidence="4">Lipoprotein</fullName>
    </recommendedName>
</protein>
<proteinExistence type="predicted"/>
<gene>
    <name evidence="2" type="ORF">VRS74_06415</name>
</gene>
<dbReference type="Proteomes" id="UP001343492">
    <property type="component" value="Unassembled WGS sequence"/>
</dbReference>
<evidence type="ECO:0008006" key="4">
    <source>
        <dbReference type="Google" id="ProtNLM"/>
    </source>
</evidence>
<name>A0ABU7GDY9_9SPHN</name>
<keyword evidence="1" id="KW-0732">Signal</keyword>
<dbReference type="PROSITE" id="PS51257">
    <property type="entry name" value="PROKAR_LIPOPROTEIN"/>
    <property type="match status" value="1"/>
</dbReference>
<reference evidence="2 3" key="1">
    <citation type="submission" date="2024-01" db="EMBL/GenBank/DDBJ databases">
        <title>The genome sequence of Erythrobacteraceae sp. strain 1XM1-14.</title>
        <authorList>
            <person name="Liu Y."/>
        </authorList>
    </citation>
    <scope>NUCLEOTIDE SEQUENCE [LARGE SCALE GENOMIC DNA]</scope>
    <source>
        <strain evidence="2 3">1XM1-14</strain>
    </source>
</reference>
<feature type="chain" id="PRO_5045097861" description="Lipoprotein" evidence="1">
    <location>
        <begin position="24"/>
        <end position="131"/>
    </location>
</feature>
<feature type="signal peptide" evidence="1">
    <location>
        <begin position="1"/>
        <end position="23"/>
    </location>
</feature>
<evidence type="ECO:0000256" key="1">
    <source>
        <dbReference type="SAM" id="SignalP"/>
    </source>
</evidence>
<keyword evidence="3" id="KW-1185">Reference proteome</keyword>
<comment type="caution">
    <text evidence="2">The sequence shown here is derived from an EMBL/GenBank/DDBJ whole genome shotgun (WGS) entry which is preliminary data.</text>
</comment>
<accession>A0ABU7GDY9</accession>
<dbReference type="EMBL" id="JAZDQV010000005">
    <property type="protein sequence ID" value="MEE1877317.1"/>
    <property type="molecule type" value="Genomic_DNA"/>
</dbReference>
<evidence type="ECO:0000313" key="3">
    <source>
        <dbReference type="Proteomes" id="UP001343492"/>
    </source>
</evidence>
<dbReference type="RefSeq" id="WP_354144424.1">
    <property type="nucleotide sequence ID" value="NZ_JAZDQV010000005.1"/>
</dbReference>
<evidence type="ECO:0000313" key="2">
    <source>
        <dbReference type="EMBL" id="MEE1877317.1"/>
    </source>
</evidence>